<dbReference type="HOGENOM" id="CLU_100167_0_0_9"/>
<dbReference type="OrthoDB" id="7992117at2"/>
<evidence type="ECO:0000259" key="1">
    <source>
        <dbReference type="Pfam" id="PF18406"/>
    </source>
</evidence>
<dbReference type="KEGG" id="chd:Calhy_0426"/>
<dbReference type="eggNOG" id="ENOG5033GQ1">
    <property type="taxonomic scope" value="Bacteria"/>
</dbReference>
<gene>
    <name evidence="2" type="ordered locus">Calhy_0426</name>
</gene>
<organism evidence="2 3">
    <name type="scientific">Caldicellulosiruptor hydrothermalis (strain DSM 18901 / VKM B-2411 / 108)</name>
    <dbReference type="NCBI Taxonomy" id="632292"/>
    <lineage>
        <taxon>Bacteria</taxon>
        <taxon>Bacillati</taxon>
        <taxon>Bacillota</taxon>
        <taxon>Bacillota incertae sedis</taxon>
        <taxon>Caldicellulosiruptorales</taxon>
        <taxon>Caldicellulosiruptoraceae</taxon>
        <taxon>Caldicellulosiruptor</taxon>
    </lineage>
</organism>
<dbReference type="STRING" id="632292.Calhy_0426"/>
<dbReference type="AlphaFoldDB" id="E4QBZ9"/>
<dbReference type="InterPro" id="IPR041329">
    <property type="entry name" value="YubB_C"/>
</dbReference>
<evidence type="ECO:0000313" key="2">
    <source>
        <dbReference type="EMBL" id="ADQ06173.1"/>
    </source>
</evidence>
<reference key="1">
    <citation type="submission" date="2010-09" db="EMBL/GenBank/DDBJ databases">
        <title>Complete sequence of Caldicellulosiruptor hydrothermalis 108.</title>
        <authorList>
            <consortium name="US DOE Joint Genome Institute"/>
            <person name="Lucas S."/>
            <person name="Copeland A."/>
            <person name="Lapidus A."/>
            <person name="Cheng J.-F."/>
            <person name="Bruce D."/>
            <person name="Goodwin L."/>
            <person name="Pitluck S."/>
            <person name="Davenport K."/>
            <person name="Detter J.C."/>
            <person name="Han C."/>
            <person name="Tapia R."/>
            <person name="Land M."/>
            <person name="Hauser L."/>
            <person name="Chang Y.-J."/>
            <person name="Jeffries C."/>
            <person name="Kyrpides N."/>
            <person name="Ivanova N."/>
            <person name="Mikhailova N."/>
            <person name="Blumer-Schuette S.E."/>
            <person name="Kelly R.M."/>
            <person name="Woyke T."/>
        </authorList>
    </citation>
    <scope>NUCLEOTIDE SEQUENCE</scope>
    <source>
        <strain>108</strain>
    </source>
</reference>
<keyword evidence="3" id="KW-1185">Reference proteome</keyword>
<feature type="domain" description="YubB ferredoxin-like" evidence="1">
    <location>
        <begin position="129"/>
        <end position="185"/>
    </location>
</feature>
<dbReference type="Proteomes" id="UP000006890">
    <property type="component" value="Chromosome"/>
</dbReference>
<evidence type="ECO:0000313" key="3">
    <source>
        <dbReference type="Proteomes" id="UP000006890"/>
    </source>
</evidence>
<dbReference type="EMBL" id="CP002219">
    <property type="protein sequence ID" value="ADQ06173.1"/>
    <property type="molecule type" value="Genomic_DNA"/>
</dbReference>
<accession>E4QBZ9</accession>
<reference evidence="2 3" key="2">
    <citation type="journal article" date="2011" name="J. Bacteriol.">
        <title>Complete genome sequences for the anaerobic, extremely thermophilic plant biomass-degrading bacteria Caldicellulosiruptor hydrothermalis, Caldicellulosiruptor kristjanssonii, Caldicellulosiruptor kronotskyensis, Caldicellulosiruptor owensenis, and Caldicellulosiruptor lactoaceticus.</title>
        <authorList>
            <person name="Blumer-Schuette S.E."/>
            <person name="Ozdemir I."/>
            <person name="Mistry D."/>
            <person name="Lucas S."/>
            <person name="Lapidus A."/>
            <person name="Cheng J.F."/>
            <person name="Goodwin L.A."/>
            <person name="Pitluck S."/>
            <person name="Land M.L."/>
            <person name="Hauser L.J."/>
            <person name="Woyke T."/>
            <person name="Mikhailova N."/>
            <person name="Pati A."/>
            <person name="Kyrpides N.C."/>
            <person name="Ivanova N."/>
            <person name="Detter J.C."/>
            <person name="Walston-Davenport K."/>
            <person name="Han S."/>
            <person name="Adams M.W."/>
            <person name="Kelly R.M."/>
        </authorList>
    </citation>
    <scope>NUCLEOTIDE SEQUENCE [LARGE SCALE GENOMIC DNA]</scope>
    <source>
        <strain evidence="3">DSM 18901 / VKM B-2411 / 108</strain>
    </source>
</reference>
<name>E4QBZ9_CALH1</name>
<dbReference type="Pfam" id="PF18406">
    <property type="entry name" value="DUF1281_C"/>
    <property type="match status" value="1"/>
</dbReference>
<sequence length="205" mass="24212">MPNWCRNVLVVSGSEEDVMKFDRQFYNIPQVYPGHKKPTRKQYTFSALRPIPDTILKKGYWDPSPEGFKKWKEFINKYDKADIFYIASLPDEEFPNGYEWQCAKWGTKWDLVDDEDVDVKVIKDNAGNATIMYTFDTAWSPVAPLVVHVEKKYPNLKFELEFVEDCGGFFGYYRNGGYAEYTFEDLKQKPELLADFKYIRIHDYL</sequence>
<protein>
    <recommendedName>
        <fullName evidence="1">YubB ferredoxin-like domain-containing protein</fullName>
    </recommendedName>
</protein>
<proteinExistence type="predicted"/>
<dbReference type="RefSeq" id="WP_013402382.1">
    <property type="nucleotide sequence ID" value="NC_014652.1"/>
</dbReference>